<dbReference type="CDD" id="cd03112">
    <property type="entry name" value="CobW-like"/>
    <property type="match status" value="1"/>
</dbReference>
<organism evidence="7 8">
    <name type="scientific">Salisediminibacterium halotolerans</name>
    <dbReference type="NCBI Taxonomy" id="517425"/>
    <lineage>
        <taxon>Bacteria</taxon>
        <taxon>Bacillati</taxon>
        <taxon>Bacillota</taxon>
        <taxon>Bacilli</taxon>
        <taxon>Bacillales</taxon>
        <taxon>Bacillaceae</taxon>
        <taxon>Salisediminibacterium</taxon>
    </lineage>
</organism>
<dbReference type="InterPro" id="IPR036627">
    <property type="entry name" value="CobW-likC_sf"/>
</dbReference>
<evidence type="ECO:0000259" key="6">
    <source>
        <dbReference type="SMART" id="SM00833"/>
    </source>
</evidence>
<dbReference type="STRING" id="1464123.SAMN05444126_10825"/>
<dbReference type="Gene3D" id="3.40.50.300">
    <property type="entry name" value="P-loop containing nucleotide triphosphate hydrolases"/>
    <property type="match status" value="1"/>
</dbReference>
<sequence>MDEQTERIPVTVLTGFLGAGKTTLLNQILTLNSQERVAVIVNEFGDAGIDQQLVIGADENILQLNNGCICCKIRTDLVDTLYGLAFAVYEHGHEPIDRVIIETTGLAEPAPIAQSFFAENDLAELYQLDAFITVIDSYHFQKQLENHAEAQKQTVFADVLVVNKTSLISNEKLEEVKETLYKMNPVADLLITDCEQIDPARLLNRYTFHLNEKTALTADLEKRSYNHNSSSAIVLKSKNPVDMTRFEPWFEEVLAKKGEQMYRFKGILSVDGFNQRLIFQGVHMLFAGKVGSEWELNEERSSEMVIIGDDLDEDWFQKCFEECCVSKWRVDSANLMKINRE</sequence>
<dbReference type="GO" id="GO:0016787">
    <property type="term" value="F:hydrolase activity"/>
    <property type="evidence" value="ECO:0007669"/>
    <property type="project" value="UniProtKB-KW"/>
</dbReference>
<reference evidence="8" key="1">
    <citation type="submission" date="2016-10" db="EMBL/GenBank/DDBJ databases">
        <authorList>
            <person name="de Groot N.N."/>
        </authorList>
    </citation>
    <scope>NUCLEOTIDE SEQUENCE [LARGE SCALE GENOMIC DNA]</scope>
    <source>
        <strain evidence="8">10nlg</strain>
    </source>
</reference>
<dbReference type="InterPro" id="IPR003495">
    <property type="entry name" value="CobW/HypB/UreG_nucleotide-bd"/>
</dbReference>
<dbReference type="InterPro" id="IPR027417">
    <property type="entry name" value="P-loop_NTPase"/>
</dbReference>
<evidence type="ECO:0000313" key="8">
    <source>
        <dbReference type="Proteomes" id="UP000199318"/>
    </source>
</evidence>
<dbReference type="Pfam" id="PF02492">
    <property type="entry name" value="cobW"/>
    <property type="match status" value="1"/>
</dbReference>
<name>A0A1H9SWA3_9BACI</name>
<feature type="domain" description="CobW C-terminal" evidence="6">
    <location>
        <begin position="230"/>
        <end position="324"/>
    </location>
</feature>
<dbReference type="RefSeq" id="WP_093072539.1">
    <property type="nucleotide sequence ID" value="NZ_FOGV01000008.1"/>
</dbReference>
<dbReference type="PANTHER" id="PTHR13748:SF62">
    <property type="entry name" value="COBW DOMAIN-CONTAINING PROTEIN"/>
    <property type="match status" value="1"/>
</dbReference>
<protein>
    <submittedName>
        <fullName evidence="7">GTPase, G3E family</fullName>
    </submittedName>
</protein>
<dbReference type="SUPFAM" id="SSF90002">
    <property type="entry name" value="Hypothetical protein YjiA, C-terminal domain"/>
    <property type="match status" value="1"/>
</dbReference>
<evidence type="ECO:0000313" key="7">
    <source>
        <dbReference type="EMBL" id="SER88663.1"/>
    </source>
</evidence>
<keyword evidence="3" id="KW-0143">Chaperone</keyword>
<gene>
    <name evidence="7" type="ORF">SAMN05444126_10825</name>
</gene>
<comment type="similarity">
    <text evidence="4">Belongs to the SIMIBI class G3E GTPase family. ZNG1 subfamily.</text>
</comment>
<dbReference type="AlphaFoldDB" id="A0A1H9SWA3"/>
<keyword evidence="1" id="KW-0547">Nucleotide-binding</keyword>
<accession>A0A1H9SWA3</accession>
<evidence type="ECO:0000256" key="1">
    <source>
        <dbReference type="ARBA" id="ARBA00022741"/>
    </source>
</evidence>
<dbReference type="Pfam" id="PF07683">
    <property type="entry name" value="CobW_C"/>
    <property type="match status" value="1"/>
</dbReference>
<dbReference type="GO" id="GO:0000166">
    <property type="term" value="F:nucleotide binding"/>
    <property type="evidence" value="ECO:0007669"/>
    <property type="project" value="UniProtKB-KW"/>
</dbReference>
<dbReference type="PANTHER" id="PTHR13748">
    <property type="entry name" value="COBW-RELATED"/>
    <property type="match status" value="1"/>
</dbReference>
<proteinExistence type="inferred from homology"/>
<dbReference type="EMBL" id="FOGV01000008">
    <property type="protein sequence ID" value="SER88663.1"/>
    <property type="molecule type" value="Genomic_DNA"/>
</dbReference>
<dbReference type="InterPro" id="IPR051316">
    <property type="entry name" value="Zinc-reg_GTPase_activator"/>
</dbReference>
<keyword evidence="2" id="KW-0378">Hydrolase</keyword>
<dbReference type="SMART" id="SM00833">
    <property type="entry name" value="CobW_C"/>
    <property type="match status" value="1"/>
</dbReference>
<evidence type="ECO:0000256" key="2">
    <source>
        <dbReference type="ARBA" id="ARBA00022801"/>
    </source>
</evidence>
<dbReference type="Gene3D" id="3.30.1220.10">
    <property type="entry name" value="CobW-like, C-terminal domain"/>
    <property type="match status" value="1"/>
</dbReference>
<dbReference type="InterPro" id="IPR011629">
    <property type="entry name" value="CobW-like_C"/>
</dbReference>
<evidence type="ECO:0000256" key="4">
    <source>
        <dbReference type="ARBA" id="ARBA00034320"/>
    </source>
</evidence>
<keyword evidence="8" id="KW-1185">Reference proteome</keyword>
<dbReference type="Proteomes" id="UP000199318">
    <property type="component" value="Unassembled WGS sequence"/>
</dbReference>
<dbReference type="SUPFAM" id="SSF52540">
    <property type="entry name" value="P-loop containing nucleoside triphosphate hydrolases"/>
    <property type="match status" value="1"/>
</dbReference>
<dbReference type="GO" id="GO:0005737">
    <property type="term" value="C:cytoplasm"/>
    <property type="evidence" value="ECO:0007669"/>
    <property type="project" value="TreeGrafter"/>
</dbReference>
<evidence type="ECO:0000256" key="5">
    <source>
        <dbReference type="ARBA" id="ARBA00049117"/>
    </source>
</evidence>
<evidence type="ECO:0000256" key="3">
    <source>
        <dbReference type="ARBA" id="ARBA00023186"/>
    </source>
</evidence>
<comment type="caution">
    <text evidence="7">The sequence shown here is derived from an EMBL/GenBank/DDBJ whole genome shotgun (WGS) entry which is preliminary data.</text>
</comment>
<dbReference type="OrthoDB" id="9808822at2"/>
<comment type="catalytic activity">
    <reaction evidence="5">
        <text>GTP + H2O = GDP + phosphate + H(+)</text>
        <dbReference type="Rhea" id="RHEA:19669"/>
        <dbReference type="ChEBI" id="CHEBI:15377"/>
        <dbReference type="ChEBI" id="CHEBI:15378"/>
        <dbReference type="ChEBI" id="CHEBI:37565"/>
        <dbReference type="ChEBI" id="CHEBI:43474"/>
        <dbReference type="ChEBI" id="CHEBI:58189"/>
    </reaction>
    <physiologicalReaction direction="left-to-right" evidence="5">
        <dbReference type="Rhea" id="RHEA:19670"/>
    </physiologicalReaction>
</comment>